<dbReference type="AlphaFoldDB" id="A0A2P7RJY7"/>
<sequence length="72" mass="8053">MEIESTKLGAAVVLKNSPRDREDPTKQRWLYWALLIIVMAFVLLAVAFMGGKNMSARAPTGDDMMNIEPVRS</sequence>
<keyword evidence="1" id="KW-1133">Transmembrane helix</keyword>
<keyword evidence="1" id="KW-0812">Transmembrane</keyword>
<evidence type="ECO:0000256" key="1">
    <source>
        <dbReference type="SAM" id="Phobius"/>
    </source>
</evidence>
<keyword evidence="3" id="KW-1185">Reference proteome</keyword>
<name>A0A2P7RJY7_9HYPH</name>
<protein>
    <submittedName>
        <fullName evidence="2">Uncharacterized protein</fullName>
    </submittedName>
</protein>
<dbReference type="OrthoDB" id="9969624at2"/>
<keyword evidence="1" id="KW-0472">Membrane</keyword>
<dbReference type="RefSeq" id="WP_106727640.1">
    <property type="nucleotide sequence ID" value="NZ_PXYL01000046.1"/>
</dbReference>
<gene>
    <name evidence="2" type="ORF">C7I85_30005</name>
</gene>
<reference evidence="2 3" key="1">
    <citation type="submission" date="2018-03" db="EMBL/GenBank/DDBJ databases">
        <title>The draft genome of Mesorhizobium soli JCM 19897.</title>
        <authorList>
            <person name="Li L."/>
            <person name="Liu L."/>
            <person name="Liang L."/>
            <person name="Wang T."/>
            <person name="Zhang X."/>
        </authorList>
    </citation>
    <scope>NUCLEOTIDE SEQUENCE [LARGE SCALE GENOMIC DNA]</scope>
    <source>
        <strain evidence="2 3">JCM 19897</strain>
    </source>
</reference>
<evidence type="ECO:0000313" key="2">
    <source>
        <dbReference type="EMBL" id="PSJ50517.1"/>
    </source>
</evidence>
<dbReference type="EMBL" id="PXYL01000046">
    <property type="protein sequence ID" value="PSJ50517.1"/>
    <property type="molecule type" value="Genomic_DNA"/>
</dbReference>
<evidence type="ECO:0000313" key="3">
    <source>
        <dbReference type="Proteomes" id="UP000240653"/>
    </source>
</evidence>
<proteinExistence type="predicted"/>
<accession>A0A2P7RJY7</accession>
<dbReference type="Proteomes" id="UP000240653">
    <property type="component" value="Unassembled WGS sequence"/>
</dbReference>
<comment type="caution">
    <text evidence="2">The sequence shown here is derived from an EMBL/GenBank/DDBJ whole genome shotgun (WGS) entry which is preliminary data.</text>
</comment>
<feature type="transmembrane region" description="Helical" evidence="1">
    <location>
        <begin position="29"/>
        <end position="49"/>
    </location>
</feature>
<organism evidence="2 3">
    <name type="scientific">Pseudaminobacter soli</name>
    <name type="common">ex Li et al. 2025</name>
    <dbReference type="NCBI Taxonomy" id="1295366"/>
    <lineage>
        <taxon>Bacteria</taxon>
        <taxon>Pseudomonadati</taxon>
        <taxon>Pseudomonadota</taxon>
        <taxon>Alphaproteobacteria</taxon>
        <taxon>Hyphomicrobiales</taxon>
        <taxon>Phyllobacteriaceae</taxon>
        <taxon>Pseudaminobacter</taxon>
    </lineage>
</organism>